<dbReference type="Proteomes" id="UP000663981">
    <property type="component" value="Unassembled WGS sequence"/>
</dbReference>
<evidence type="ECO:0000259" key="3">
    <source>
        <dbReference type="PROSITE" id="PS51756"/>
    </source>
</evidence>
<dbReference type="PANTHER" id="PTHR34976:SF2">
    <property type="entry name" value="TYPE VII SECRETION SYSTEM PROTEIN ESSD"/>
    <property type="match status" value="1"/>
</dbReference>
<comment type="similarity">
    <text evidence="1">In the N-terminal section; belongs to the LXG family.</text>
</comment>
<evidence type="ECO:0000313" key="4">
    <source>
        <dbReference type="EMBL" id="MBO1513690.1"/>
    </source>
</evidence>
<comment type="caution">
    <text evidence="4">The sequence shown here is derived from an EMBL/GenBank/DDBJ whole genome shotgun (WGS) entry which is preliminary data.</text>
</comment>
<dbReference type="InterPro" id="IPR006829">
    <property type="entry name" value="LXG_dom"/>
</dbReference>
<feature type="coiled-coil region" evidence="2">
    <location>
        <begin position="231"/>
        <end position="259"/>
    </location>
</feature>
<accession>A0ABS3N5X1</accession>
<evidence type="ECO:0000313" key="5">
    <source>
        <dbReference type="Proteomes" id="UP000663981"/>
    </source>
</evidence>
<dbReference type="EMBL" id="JAGDEL010000016">
    <property type="protein sequence ID" value="MBO1513690.1"/>
    <property type="molecule type" value="Genomic_DNA"/>
</dbReference>
<organism evidence="4 5">
    <name type="scientific">Metabacillus bambusae</name>
    <dbReference type="NCBI Taxonomy" id="2795218"/>
    <lineage>
        <taxon>Bacteria</taxon>
        <taxon>Bacillati</taxon>
        <taxon>Bacillota</taxon>
        <taxon>Bacilli</taxon>
        <taxon>Bacillales</taxon>
        <taxon>Bacillaceae</taxon>
        <taxon>Metabacillus</taxon>
    </lineage>
</organism>
<feature type="domain" description="LXG" evidence="3">
    <location>
        <begin position="1"/>
        <end position="235"/>
    </location>
</feature>
<gene>
    <name evidence="4" type="ORF">I7822_18880</name>
</gene>
<protein>
    <submittedName>
        <fullName evidence="4">LXG domain-containing protein</fullName>
    </submittedName>
</protein>
<feature type="coiled-coil region" evidence="2">
    <location>
        <begin position="10"/>
        <end position="40"/>
    </location>
</feature>
<keyword evidence="5" id="KW-1185">Reference proteome</keyword>
<name>A0ABS3N5X1_9BACI</name>
<dbReference type="PROSITE" id="PS51756">
    <property type="entry name" value="LXG"/>
    <property type="match status" value="1"/>
</dbReference>
<reference evidence="4 5" key="1">
    <citation type="submission" date="2021-03" db="EMBL/GenBank/DDBJ databases">
        <title>Whole genome sequence of Metabacillus bambusae BG109.</title>
        <authorList>
            <person name="Jeong J.W."/>
        </authorList>
    </citation>
    <scope>NUCLEOTIDE SEQUENCE [LARGE SCALE GENOMIC DNA]</scope>
    <source>
        <strain evidence="4 5">BG109</strain>
    </source>
</reference>
<dbReference type="Pfam" id="PF04740">
    <property type="entry name" value="LXG"/>
    <property type="match status" value="1"/>
</dbReference>
<proteinExistence type="inferred from homology"/>
<evidence type="ECO:0000256" key="2">
    <source>
        <dbReference type="SAM" id="Coils"/>
    </source>
</evidence>
<dbReference type="InterPro" id="IPR051768">
    <property type="entry name" value="Bact_secretion_toxin"/>
</dbReference>
<sequence>MKVFDAKTLVDSMEARAKQYQELRENLEQLKLKCQDVVNLDENFTGEGATAIKEFYQAQIDVIEAWLSLITIRISFFNGIGGTTEARDLAGDTVIHIPFLEDELPHSANLSEEIVINQHSTLTSIFKRIGDLIELEAFSKDRFEESTDRAEMLRRDTIRALDNLDHELKTEYQTTEADEQYVTTLFRQLQESSRQGVQISPLHFNNEAYKTSEVYQLKKQADLKAKEYLTFKDEQEKFREELKKQKELENQLANDIKADTNEFTSDTE</sequence>
<keyword evidence="2" id="KW-0175">Coiled coil</keyword>
<evidence type="ECO:0000256" key="1">
    <source>
        <dbReference type="ARBA" id="ARBA00034117"/>
    </source>
</evidence>
<dbReference type="RefSeq" id="WP_207980641.1">
    <property type="nucleotide sequence ID" value="NZ_JAGDEL010000016.1"/>
</dbReference>
<dbReference type="PANTHER" id="PTHR34976">
    <property type="entry name" value="RIBONUCLEASE YQCG-RELATED"/>
    <property type="match status" value="1"/>
</dbReference>